<dbReference type="AlphaFoldDB" id="A0A1V0UY69"/>
<evidence type="ECO:0000313" key="1">
    <source>
        <dbReference type="EMBL" id="ARF70154.1"/>
    </source>
</evidence>
<protein>
    <submittedName>
        <fullName evidence="1">Uncharacterized protein</fullName>
    </submittedName>
</protein>
<sequence>MGIRQPINRISMYANRFSIGAVRNWPPSKRKRGRFLLWLTAFPIKASYSSWLVQTKSFECYSVLLLYILKKSESVFPH</sequence>
<gene>
    <name evidence="1" type="ORF">B7C51_23390</name>
</gene>
<name>A0A1V0UY69_9BACL</name>
<accession>A0A1V0UY69</accession>
<evidence type="ECO:0000313" key="2">
    <source>
        <dbReference type="Proteomes" id="UP000192727"/>
    </source>
</evidence>
<reference evidence="1 2" key="1">
    <citation type="submission" date="2017-03" db="EMBL/GenBank/DDBJ databases">
        <title>Paenibacillus larvae genome sequencing.</title>
        <authorList>
            <person name="Dingman D.W."/>
        </authorList>
    </citation>
    <scope>NUCLEOTIDE SEQUENCE [LARGE SCALE GENOMIC DNA]</scope>
    <source>
        <strain evidence="1 2">SAG 10367</strain>
    </source>
</reference>
<proteinExistence type="predicted"/>
<organism evidence="1 2">
    <name type="scientific">Paenibacillus larvae subsp. pulvifaciens</name>
    <dbReference type="NCBI Taxonomy" id="1477"/>
    <lineage>
        <taxon>Bacteria</taxon>
        <taxon>Bacillati</taxon>
        <taxon>Bacillota</taxon>
        <taxon>Bacilli</taxon>
        <taxon>Bacillales</taxon>
        <taxon>Paenibacillaceae</taxon>
        <taxon>Paenibacillus</taxon>
    </lineage>
</organism>
<dbReference type="EMBL" id="CP020557">
    <property type="protein sequence ID" value="ARF70154.1"/>
    <property type="molecule type" value="Genomic_DNA"/>
</dbReference>
<dbReference type="Proteomes" id="UP000192727">
    <property type="component" value="Chromosome"/>
</dbReference>